<keyword evidence="2 3" id="KW-0175">Coiled coil</keyword>
<feature type="coiled-coil region" evidence="3">
    <location>
        <begin position="592"/>
        <end position="661"/>
    </location>
</feature>
<dbReference type="Gene3D" id="1.10.418.10">
    <property type="entry name" value="Calponin-like domain"/>
    <property type="match status" value="1"/>
</dbReference>
<dbReference type="PROSITE" id="PS50021">
    <property type="entry name" value="CH"/>
    <property type="match status" value="1"/>
</dbReference>
<dbReference type="SMART" id="SM00033">
    <property type="entry name" value="CH"/>
    <property type="match status" value="1"/>
</dbReference>
<dbReference type="PANTHER" id="PTHR23167:SF69">
    <property type="entry name" value="FI18193P1"/>
    <property type="match status" value="1"/>
</dbReference>
<feature type="compositionally biased region" description="Basic and acidic residues" evidence="4">
    <location>
        <begin position="146"/>
        <end position="156"/>
    </location>
</feature>
<feature type="compositionally biased region" description="Polar residues" evidence="4">
    <location>
        <begin position="1751"/>
        <end position="1767"/>
    </location>
</feature>
<dbReference type="FunFam" id="1.10.418.10:FF:000020">
    <property type="entry name" value="Cytospin-A isoform 1"/>
    <property type="match status" value="1"/>
</dbReference>
<feature type="coiled-coil region" evidence="3">
    <location>
        <begin position="718"/>
        <end position="886"/>
    </location>
</feature>
<sequence length="2077" mass="231594">MYNHYHRTREYKFIMIEEVMQQKAPGVPNNLKLHIPQQTSSQLSRSKNFTANFFKTTFSYRSKALTPTSTQTVDKTIKIGSAETKPVTRNRPRTAPIVESSSIRVKAKKTVDRIKPSLRPIDRQVSEPERPLRTKPSTPDPGGLKPIKESGKRNDSKSTNVILQIVKKSAKPPAPKLPDSILPPTLRPKTEKNLKLTKNINNNDVWADPYDIKLVQRKLPPAPTVPIRGPSQGKQESTLKGAPSVSSLDSKHHKVAPARDKTLKIFGSKEKLHKAHKKKDLGNNNAVLEDPELREGLEYEDGQARVHDYGSAEELGSVDGRGSQECVSLPVTLNADHMSGFQEVELRPRVPSEASLASGVREIESLRRELEATVMERAQLQARVEELLEKVTEADRVRAELDRLKSVDAERESALERLADENGALRARLRGVAHSPLSDSEKRQLLLAPAPRRMHSSAPASIALANGEGESGEATTPEWDKHSSSSLSEVSVACLQDRILQMEEHHYSTSEELQATLAELADLQSQLADAHADNERLADEKQVLLESLCRQTEKLEDSRTKVDTLQELLLREGVEPETLVSGDTDQQLFAVLKLSQEERRHLLTKQEQLEAELNQTKTALEEKTKENETLAERIRVLEASVERAESERTRCEHEADSAQEVAATRQHQIATLTDLLDAAKAKLEERAGVAQGAAEAEAAAAAAAAAARREAEAAAARALALADRLAHAQRQLDRANAEARKLHDDALVSRNNAKSTISELEFQVEQLRQEKTAMQGELKSLQDTIEELQIQVQLASDEKLSVMSRAGEALARAAELERQLHDARARHAQLARERDRDETEWKQFQSDLLMTVRVANDFKTEAQRELERLVSENKVARDRIRLLEDQIHSLKGVDRSESMDSVYSDDKLEPVGSDCESESDDQSPSKEVFKNIRTRYLSRVHSVTDPLIIDSSVVDQAFYKNKATSESLTDLKESIKEDFTIEIDNVTTDETNDDASQRTSSEEFPNKVLAEVILSPFEHKELKRQNAIDLIDDIDLTAKISETEIDLNSNFRLIKSDSNYDPEIEEDCAFKRSLSGTYNGKPKAYSLDNLNTNEDYKTALNEATSIDFLDRGTDSKLSLFTEGSDSVFLSPVEKNNNYIDKVDDINNKNVKRVLPVVKAEAMLPFPYPDDIKKVPVHDLLQPPKRKLPEDITMDVTAEKEFKKANDDLKLTFKAAIERIMGHNKLRRSTSLPTSIKVTDLQSYPDPELITVDETDKMIGQTSKTADEIDKTADEQSFPDPDLVTVDEEDNTNIISEIPTVKVTDTETEPKEAIITKENNDESTTSKNLENPDTDNQNQSIDIIKTVPAEPETEQIDDNVSYHLKINTPDLDDNGNNNIAKIVTTQSNPNLILNNTTTTFQTFLAPISIANITPSSPVIISPVLIQPVFFKSVTMHGQPIQQVQEGSCTCCIGFGKKGTVYYSDIDQVANENHENRDQEDRIAKRRGMFQKNAKAKQLPYLTWNTVGSNDNLNEIKAPSPSKNIKQLEINKPLHSSPKPPVNPSLPVVDIVQKSQVKPSESTRTVGKLSKTPLKLMDNQYYQPMQNVPFVINTSQAFKPETDQSKEDIPMNRRYSEQENVYEEIGPVITEVITKDNKNIADDEKISNRTQSCSDEFELTREELLKVPRRVKKPKTNDRFTKSKSVDFLDSPNAAKEMASITKSIISLSRAPSAKDLPKNPTGSIVEIVQSLEKKTPASDLRKEVATRKLSLQHPNSPSIDPNVTNTGSLPRDKPYWRTLEHKRLSHPLRSLNDPPPRRPLPIPPRSEETPPPPPLLTSASLQDIMATAASHRRTKGVSRQDSRLSVKSLIESIENAAKAAKQSPASTPVGEWPQQTTACVTSTTSTIKNGIADSTSATNGVTSYCKPPARGNRASPAANEAAAAQANIPDEQRALHSLQQKAIESFVRRNSYGDICERKDPLNALQVKNGGSKRNALLKWCQQKTIGYNNIDITNFSSSWNDGLALCALLHSYLGEARIAYSSLSPHDKRTNFAVAFAAAESVGIPTTLNIQDMIQQERPDWQQVMAYVTSIYKHFET</sequence>
<evidence type="ECO:0000313" key="7">
    <source>
        <dbReference type="RefSeq" id="XP_026740771.1"/>
    </source>
</evidence>
<evidence type="ECO:0000259" key="5">
    <source>
        <dbReference type="PROSITE" id="PS50021"/>
    </source>
</evidence>
<evidence type="ECO:0000256" key="3">
    <source>
        <dbReference type="SAM" id="Coils"/>
    </source>
</evidence>
<comment type="similarity">
    <text evidence="1">Belongs to the cytospin-A family.</text>
</comment>
<feature type="compositionally biased region" description="Polar residues" evidence="4">
    <location>
        <begin position="1321"/>
        <end position="1338"/>
    </location>
</feature>
<dbReference type="Pfam" id="PF00307">
    <property type="entry name" value="CH"/>
    <property type="match status" value="1"/>
</dbReference>
<feature type="coiled-coil region" evidence="3">
    <location>
        <begin position="363"/>
        <end position="404"/>
    </location>
</feature>
<dbReference type="PANTHER" id="PTHR23167">
    <property type="entry name" value="CALPONIN HOMOLOGY DOMAIN-CONTAINING PROTEIN DDB_G0272472-RELATED"/>
    <property type="match status" value="1"/>
</dbReference>
<feature type="domain" description="Calponin-homology (CH)" evidence="5">
    <location>
        <begin position="1970"/>
        <end position="2076"/>
    </location>
</feature>
<keyword evidence="6" id="KW-1185">Reference proteome</keyword>
<reference evidence="7" key="1">
    <citation type="submission" date="2025-08" db="UniProtKB">
        <authorList>
            <consortium name="RefSeq"/>
        </authorList>
    </citation>
    <scope>IDENTIFICATION</scope>
</reference>
<feature type="region of interest" description="Disordered" evidence="4">
    <location>
        <begin position="1303"/>
        <end position="1338"/>
    </location>
</feature>
<dbReference type="Proteomes" id="UP000322000">
    <property type="component" value="Chromosome 18"/>
</dbReference>
<dbReference type="InParanoid" id="A0A7E5WKX5"/>
<dbReference type="FunCoup" id="A0A7E5WKX5">
    <property type="interactions" value="604"/>
</dbReference>
<feature type="compositionally biased region" description="Pro residues" evidence="4">
    <location>
        <begin position="1792"/>
        <end position="1813"/>
    </location>
</feature>
<protein>
    <submittedName>
        <fullName evidence="7">Uncharacterized protein LOC113503151</fullName>
    </submittedName>
</protein>
<dbReference type="GeneID" id="113503151"/>
<name>A0A7E5WKX5_TRINI</name>
<dbReference type="InterPro" id="IPR036872">
    <property type="entry name" value="CH_dom_sf"/>
</dbReference>
<proteinExistence type="inferred from homology"/>
<evidence type="ECO:0000313" key="6">
    <source>
        <dbReference type="Proteomes" id="UP000322000"/>
    </source>
</evidence>
<organism evidence="6 7">
    <name type="scientific">Trichoplusia ni</name>
    <name type="common">Cabbage looper</name>
    <dbReference type="NCBI Taxonomy" id="7111"/>
    <lineage>
        <taxon>Eukaryota</taxon>
        <taxon>Metazoa</taxon>
        <taxon>Ecdysozoa</taxon>
        <taxon>Arthropoda</taxon>
        <taxon>Hexapoda</taxon>
        <taxon>Insecta</taxon>
        <taxon>Pterygota</taxon>
        <taxon>Neoptera</taxon>
        <taxon>Endopterygota</taxon>
        <taxon>Lepidoptera</taxon>
        <taxon>Glossata</taxon>
        <taxon>Ditrysia</taxon>
        <taxon>Noctuoidea</taxon>
        <taxon>Noctuidae</taxon>
        <taxon>Plusiinae</taxon>
        <taxon>Trichoplusia</taxon>
    </lineage>
</organism>
<evidence type="ECO:0000256" key="4">
    <source>
        <dbReference type="SAM" id="MobiDB-lite"/>
    </source>
</evidence>
<feature type="region of interest" description="Disordered" evidence="4">
    <location>
        <begin position="1746"/>
        <end position="1813"/>
    </location>
</feature>
<evidence type="ECO:0000256" key="1">
    <source>
        <dbReference type="ARBA" id="ARBA00009452"/>
    </source>
</evidence>
<dbReference type="CDD" id="cd21199">
    <property type="entry name" value="CH_CYTS"/>
    <property type="match status" value="1"/>
</dbReference>
<dbReference type="SUPFAM" id="SSF47576">
    <property type="entry name" value="Calponin-homology domain, CH-domain"/>
    <property type="match status" value="1"/>
</dbReference>
<dbReference type="KEGG" id="tnl:113503151"/>
<feature type="compositionally biased region" description="Basic and acidic residues" evidence="4">
    <location>
        <begin position="1303"/>
        <end position="1319"/>
    </location>
</feature>
<feature type="compositionally biased region" description="Basic and acidic residues" evidence="4">
    <location>
        <begin position="109"/>
        <end position="132"/>
    </location>
</feature>
<dbReference type="RefSeq" id="XP_026740771.1">
    <property type="nucleotide sequence ID" value="XM_026884970.1"/>
</dbReference>
<evidence type="ECO:0000256" key="2">
    <source>
        <dbReference type="ARBA" id="ARBA00023054"/>
    </source>
</evidence>
<feature type="compositionally biased region" description="Basic and acidic residues" evidence="4">
    <location>
        <begin position="1769"/>
        <end position="1781"/>
    </location>
</feature>
<feature type="compositionally biased region" description="Basic and acidic residues" evidence="4">
    <location>
        <begin position="894"/>
        <end position="909"/>
    </location>
</feature>
<dbReference type="InterPro" id="IPR050540">
    <property type="entry name" value="F-actin_Monoox_Mical"/>
</dbReference>
<accession>A0A7E5WKX5</accession>
<feature type="compositionally biased region" description="Polar residues" evidence="4">
    <location>
        <begin position="232"/>
        <end position="248"/>
    </location>
</feature>
<feature type="region of interest" description="Disordered" evidence="4">
    <location>
        <begin position="108"/>
        <end position="194"/>
    </location>
</feature>
<dbReference type="InterPro" id="IPR001715">
    <property type="entry name" value="CH_dom"/>
</dbReference>
<gene>
    <name evidence="7" type="primary">LOC113503151</name>
</gene>
<feature type="region of interest" description="Disordered" evidence="4">
    <location>
        <begin position="221"/>
        <end position="260"/>
    </location>
</feature>
<dbReference type="OrthoDB" id="21607at2759"/>
<feature type="coiled-coil region" evidence="3">
    <location>
        <begin position="513"/>
        <end position="540"/>
    </location>
</feature>
<feature type="region of interest" description="Disordered" evidence="4">
    <location>
        <begin position="894"/>
        <end position="926"/>
    </location>
</feature>